<dbReference type="EMBL" id="LDPH01000023">
    <property type="protein sequence ID" value="KLV23879.1"/>
    <property type="molecule type" value="Genomic_DNA"/>
</dbReference>
<proteinExistence type="predicted"/>
<dbReference type="Proteomes" id="UP000036045">
    <property type="component" value="Unassembled WGS sequence"/>
</dbReference>
<evidence type="ECO:0000259" key="1">
    <source>
        <dbReference type="PROSITE" id="PS50965"/>
    </source>
</evidence>
<dbReference type="AlphaFoldDB" id="A0A0J1ID26"/>
<evidence type="ECO:0000313" key="3">
    <source>
        <dbReference type="Proteomes" id="UP000036045"/>
    </source>
</evidence>
<feature type="domain" description="NERD" evidence="1">
    <location>
        <begin position="41"/>
        <end position="157"/>
    </location>
</feature>
<comment type="caution">
    <text evidence="2">The sequence shown here is derived from an EMBL/GenBank/DDBJ whole genome shotgun (WGS) entry which is preliminary data.</text>
</comment>
<keyword evidence="3" id="KW-1185">Reference proteome</keyword>
<dbReference type="PROSITE" id="PS50965">
    <property type="entry name" value="NERD"/>
    <property type="match status" value="1"/>
</dbReference>
<organism evidence="2 3">
    <name type="scientific">Niallia circulans</name>
    <name type="common">Bacillus circulans</name>
    <dbReference type="NCBI Taxonomy" id="1397"/>
    <lineage>
        <taxon>Bacteria</taxon>
        <taxon>Bacillati</taxon>
        <taxon>Bacillota</taxon>
        <taxon>Bacilli</taxon>
        <taxon>Bacillales</taxon>
        <taxon>Bacillaceae</taxon>
        <taxon>Niallia</taxon>
    </lineage>
</organism>
<accession>A0A0J1ID26</accession>
<dbReference type="InterPro" id="IPR011528">
    <property type="entry name" value="NERD"/>
</dbReference>
<gene>
    <name evidence="2" type="ORF">ABW02_18740</name>
</gene>
<dbReference type="Pfam" id="PF08378">
    <property type="entry name" value="NERD"/>
    <property type="match status" value="1"/>
</dbReference>
<evidence type="ECO:0000313" key="2">
    <source>
        <dbReference type="EMBL" id="KLV23879.1"/>
    </source>
</evidence>
<sequence>MWVLLYVNLVKKDLKLRKLEALLKRGDKHSAIKKDVSIYLRGYKGEKHLTYYLDFIPEKDCFIIHNLRLYDGKSYFQIDYLLLTHCFFIIIDCKNYLGTLLFDTNLNQFTRTRNNQEEGYLDPISQVKRLKHQLESFLQKRHFPIPPIEPIVIISKPSTIIKGNPSIKSHVLHSHSFLEKWDQLQRKYKGNILDDKNLRKISKFLRKHHTPDHTNVLEKYNLSKEDIITGVQCPHCMAFAMVRKKRSWFCPSCSTFDRKAHIKAVEDYFLLIKPSITSKEFREFVHISSKDTANRLLVSMKLPYTGENRGRIYYPTKDFLE</sequence>
<reference evidence="2 3" key="1">
    <citation type="submission" date="2015-05" db="EMBL/GenBank/DDBJ databases">
        <title>Whole genome sequence and identification of bacterial endophytes from Costus igneus.</title>
        <authorList>
            <person name="Lee Y.P."/>
            <person name="Gan H.M."/>
            <person name="Eng W."/>
            <person name="Wheatley M.S."/>
            <person name="Caraballo A."/>
            <person name="Polter S."/>
            <person name="Savka M.A."/>
            <person name="Hudson A.O."/>
        </authorList>
    </citation>
    <scope>NUCLEOTIDE SEQUENCE [LARGE SCALE GENOMIC DNA]</scope>
    <source>
        <strain evidence="2 3">RIT379</strain>
    </source>
</reference>
<name>A0A0J1ID26_NIACI</name>
<dbReference type="PATRIC" id="fig|1397.4.peg.2463"/>
<protein>
    <recommendedName>
        <fullName evidence="1">NERD domain-containing protein</fullName>
    </recommendedName>
</protein>